<keyword evidence="1" id="KW-0732">Signal</keyword>
<evidence type="ECO:0000256" key="1">
    <source>
        <dbReference type="SAM" id="SignalP"/>
    </source>
</evidence>
<evidence type="ECO:0000313" key="2">
    <source>
        <dbReference type="EMBL" id="KHN85883.1"/>
    </source>
</evidence>
<comment type="caution">
    <text evidence="2">The sequence shown here is derived from an EMBL/GenBank/DDBJ whole genome shotgun (WGS) entry which is preliminary data.</text>
</comment>
<organism evidence="2 3">
    <name type="scientific">Toxocara canis</name>
    <name type="common">Canine roundworm</name>
    <dbReference type="NCBI Taxonomy" id="6265"/>
    <lineage>
        <taxon>Eukaryota</taxon>
        <taxon>Metazoa</taxon>
        <taxon>Ecdysozoa</taxon>
        <taxon>Nematoda</taxon>
        <taxon>Chromadorea</taxon>
        <taxon>Rhabditida</taxon>
        <taxon>Spirurina</taxon>
        <taxon>Ascaridomorpha</taxon>
        <taxon>Ascaridoidea</taxon>
        <taxon>Toxocaridae</taxon>
        <taxon>Toxocara</taxon>
    </lineage>
</organism>
<dbReference type="Proteomes" id="UP000031036">
    <property type="component" value="Unassembled WGS sequence"/>
</dbReference>
<dbReference type="AlphaFoldDB" id="A0A0B2VW44"/>
<feature type="chain" id="PRO_5002077690" description="Sulfur globule protein CV3 domain protein" evidence="1">
    <location>
        <begin position="23"/>
        <end position="81"/>
    </location>
</feature>
<accession>A0A0B2VW44</accession>
<keyword evidence="3" id="KW-1185">Reference proteome</keyword>
<proteinExistence type="predicted"/>
<name>A0A0B2VW44_TOXCA</name>
<dbReference type="EMBL" id="JPKZ01000720">
    <property type="protein sequence ID" value="KHN85883.1"/>
    <property type="molecule type" value="Genomic_DNA"/>
</dbReference>
<protein>
    <recommendedName>
        <fullName evidence="4">Sulfur globule protein CV3 domain protein</fullName>
    </recommendedName>
</protein>
<sequence>MRRYLSTAILLSLLLLFENIVAENNEWSEPAGNAIRSRGRRWIAFGWGWPYGGFGWPYGGYGGPWGYGGYGFGWPYGFYGR</sequence>
<reference evidence="2 3" key="1">
    <citation type="submission" date="2014-11" db="EMBL/GenBank/DDBJ databases">
        <title>Genetic blueprint of the zoonotic pathogen Toxocara canis.</title>
        <authorList>
            <person name="Zhu X.-Q."/>
            <person name="Korhonen P.K."/>
            <person name="Cai H."/>
            <person name="Young N.D."/>
            <person name="Nejsum P."/>
            <person name="von Samson-Himmelstjerna G."/>
            <person name="Boag P.R."/>
            <person name="Tan P."/>
            <person name="Li Q."/>
            <person name="Min J."/>
            <person name="Yang Y."/>
            <person name="Wang X."/>
            <person name="Fang X."/>
            <person name="Hall R.S."/>
            <person name="Hofmann A."/>
            <person name="Sternberg P.W."/>
            <person name="Jex A.R."/>
            <person name="Gasser R.B."/>
        </authorList>
    </citation>
    <scope>NUCLEOTIDE SEQUENCE [LARGE SCALE GENOMIC DNA]</scope>
    <source>
        <strain evidence="2">PN_DK_2014</strain>
    </source>
</reference>
<evidence type="ECO:0000313" key="3">
    <source>
        <dbReference type="Proteomes" id="UP000031036"/>
    </source>
</evidence>
<feature type="signal peptide" evidence="1">
    <location>
        <begin position="1"/>
        <end position="22"/>
    </location>
</feature>
<gene>
    <name evidence="2" type="ORF">Tcan_16320</name>
</gene>
<evidence type="ECO:0008006" key="4">
    <source>
        <dbReference type="Google" id="ProtNLM"/>
    </source>
</evidence>